<geneLocation type="plasmid" evidence="3 4">
    <name>unnamed1</name>
</geneLocation>
<accession>A0A6G8QFW0</accession>
<keyword evidence="4" id="KW-1185">Reference proteome</keyword>
<keyword evidence="2" id="KW-1133">Transmembrane helix</keyword>
<reference evidence="3 4" key="1">
    <citation type="submission" date="2019-10" db="EMBL/GenBank/DDBJ databases">
        <title>Rubrobacter sp nov SCSIO 52090 isolated from a deep-sea sediment in the South China Sea.</title>
        <authorList>
            <person name="Chen R.W."/>
        </authorList>
    </citation>
    <scope>NUCLEOTIDE SEQUENCE [LARGE SCALE GENOMIC DNA]</scope>
    <source>
        <strain evidence="3 4">SCSIO 52909</strain>
        <plasmid evidence="3 4">unnamed1</plasmid>
    </source>
</reference>
<feature type="compositionally biased region" description="Basic and acidic residues" evidence="1">
    <location>
        <begin position="46"/>
        <end position="67"/>
    </location>
</feature>
<organism evidence="3 4">
    <name type="scientific">Rubrobacter tropicus</name>
    <dbReference type="NCBI Taxonomy" id="2653851"/>
    <lineage>
        <taxon>Bacteria</taxon>
        <taxon>Bacillati</taxon>
        <taxon>Actinomycetota</taxon>
        <taxon>Rubrobacteria</taxon>
        <taxon>Rubrobacterales</taxon>
        <taxon>Rubrobacteraceae</taxon>
        <taxon>Rubrobacter</taxon>
    </lineage>
</organism>
<feature type="region of interest" description="Disordered" evidence="1">
    <location>
        <begin position="43"/>
        <end position="67"/>
    </location>
</feature>
<evidence type="ECO:0000313" key="3">
    <source>
        <dbReference type="EMBL" id="QIN85333.1"/>
    </source>
</evidence>
<gene>
    <name evidence="3" type="ORF">GBA63_21685</name>
</gene>
<evidence type="ECO:0000256" key="1">
    <source>
        <dbReference type="SAM" id="MobiDB-lite"/>
    </source>
</evidence>
<keyword evidence="2" id="KW-0812">Transmembrane</keyword>
<proteinExistence type="predicted"/>
<dbReference type="Proteomes" id="UP000501452">
    <property type="component" value="Plasmid unnamed1"/>
</dbReference>
<keyword evidence="2" id="KW-0472">Membrane</keyword>
<name>A0A6G8QFW0_9ACTN</name>
<sequence>MEGASAMVLLATDPMPDYIVNIPLLFFGFFLLVVLVVALAGARKSRSTDDAYGRHTGERPGERRGERYSRDDDIWLASYLSEVHRGQYHGRR</sequence>
<dbReference type="RefSeq" id="WP_166180536.1">
    <property type="nucleotide sequence ID" value="NZ_CP045120.1"/>
</dbReference>
<evidence type="ECO:0000256" key="2">
    <source>
        <dbReference type="SAM" id="Phobius"/>
    </source>
</evidence>
<dbReference type="AlphaFoldDB" id="A0A6G8QFW0"/>
<feature type="transmembrane region" description="Helical" evidence="2">
    <location>
        <begin position="20"/>
        <end position="42"/>
    </location>
</feature>
<protein>
    <submittedName>
        <fullName evidence="3">Uncharacterized protein</fullName>
    </submittedName>
</protein>
<dbReference type="EMBL" id="CP045120">
    <property type="protein sequence ID" value="QIN85333.1"/>
    <property type="molecule type" value="Genomic_DNA"/>
</dbReference>
<evidence type="ECO:0000313" key="4">
    <source>
        <dbReference type="Proteomes" id="UP000501452"/>
    </source>
</evidence>
<dbReference type="KEGG" id="rub:GBA63_21685"/>
<keyword evidence="3" id="KW-0614">Plasmid</keyword>